<gene>
    <name evidence="3" type="ORF">H7A79_0412</name>
</gene>
<evidence type="ECO:0000256" key="1">
    <source>
        <dbReference type="SAM" id="MobiDB-lite"/>
    </source>
</evidence>
<protein>
    <submittedName>
        <fullName evidence="3">Neisseria meningitidis TspB family protein</fullName>
    </submittedName>
</protein>
<evidence type="ECO:0000313" key="3">
    <source>
        <dbReference type="EMBL" id="QNT60022.1"/>
    </source>
</evidence>
<keyword evidence="2" id="KW-0812">Transmembrane</keyword>
<reference evidence="3" key="1">
    <citation type="submission" date="2024-06" db="EMBL/GenBank/DDBJ databases">
        <title>Complete Genome Sequence of mouse commensal type strain Neisseria musculi.</title>
        <authorList>
            <person name="Thapa E."/>
            <person name="Aluvathingal J."/>
            <person name="Nadendla S."/>
            <person name="Mehta A."/>
            <person name="Tettelin H."/>
            <person name="Weyand N.J."/>
        </authorList>
    </citation>
    <scope>NUCLEOTIDE SEQUENCE</scope>
    <source>
        <strain evidence="3">NW831</strain>
    </source>
</reference>
<dbReference type="Proteomes" id="UP000516412">
    <property type="component" value="Chromosome"/>
</dbReference>
<dbReference type="InterPro" id="IPR008708">
    <property type="entry name" value="Neisseria_TspB"/>
</dbReference>
<feature type="transmembrane region" description="Helical" evidence="2">
    <location>
        <begin position="441"/>
        <end position="462"/>
    </location>
</feature>
<proteinExistence type="predicted"/>
<dbReference type="RefSeq" id="WP_187000925.1">
    <property type="nucleotide sequence ID" value="NZ_CP060414.2"/>
</dbReference>
<organism evidence="3 4">
    <name type="scientific">Neisseria musculi</name>
    <dbReference type="NCBI Taxonomy" id="1815583"/>
    <lineage>
        <taxon>Bacteria</taxon>
        <taxon>Pseudomonadati</taxon>
        <taxon>Pseudomonadota</taxon>
        <taxon>Betaproteobacteria</taxon>
        <taxon>Neisseriales</taxon>
        <taxon>Neisseriaceae</taxon>
        <taxon>Neisseria</taxon>
    </lineage>
</organism>
<accession>A0A7H1MEF7</accession>
<feature type="compositionally biased region" description="Low complexity" evidence="1">
    <location>
        <begin position="281"/>
        <end position="324"/>
    </location>
</feature>
<evidence type="ECO:0000256" key="2">
    <source>
        <dbReference type="SAM" id="Phobius"/>
    </source>
</evidence>
<keyword evidence="4" id="KW-1185">Reference proteome</keyword>
<dbReference type="AlphaFoldDB" id="A0A7H1MEF7"/>
<feature type="region of interest" description="Disordered" evidence="1">
    <location>
        <begin position="268"/>
        <end position="369"/>
    </location>
</feature>
<dbReference type="NCBIfam" id="NF041109">
    <property type="entry name" value="VF_TspB_C_term"/>
    <property type="match status" value="1"/>
</dbReference>
<dbReference type="Pfam" id="PF05616">
    <property type="entry name" value="Neisseria_TspB"/>
    <property type="match status" value="1"/>
</dbReference>
<sequence length="466" mass="49918">MSLKVRHASSGMVASSSVSARIVSTVPRQTVLRNLLGKAIAGGRLAAGVGSGPVGWGITAATVAKTAYDLVAPTLEANDYRWDAEKSNFITDKEYKYCLLAPPPPTSNEWKEVECVGLGKISRQLDLKSWEHLRPIRDAICRKHWQSLLPEYKPEDGYRLVPTPMGRGCTAVSDTDYGRSAGNWRWYENTTQTITQSEFDRIIGPLADNNPTPYVNATADEKGNVPGVQTSPDVTVPNGTIVTIGPYTDSDGQPKQITVTFNTANGQTNVTVRITPRADLTPKSPTAPSSSPGSSGKPGNAPSSGSSPNSGNSNSPGISPGGSPQTDGNTRTETLPKKDTDKKDNPSGDKKDKPDPKSDEKQDEKQDGGLLCNVFPDILACDKQPEAEEPDLPIPEETVNLNFTPDNTFADNGQCPEPVTFAALGGTYSISLQPACDLAALMRPFIIAMAWLVASFFVVRVVRENA</sequence>
<dbReference type="KEGG" id="nmus:H7A79_0412"/>
<evidence type="ECO:0000313" key="4">
    <source>
        <dbReference type="Proteomes" id="UP000516412"/>
    </source>
</evidence>
<feature type="compositionally biased region" description="Basic and acidic residues" evidence="1">
    <location>
        <begin position="334"/>
        <end position="367"/>
    </location>
</feature>
<dbReference type="EMBL" id="CP060414">
    <property type="protein sequence ID" value="QNT60022.1"/>
    <property type="molecule type" value="Genomic_DNA"/>
</dbReference>
<name>A0A7H1MEF7_9NEIS</name>
<keyword evidence="2" id="KW-1133">Transmembrane helix</keyword>
<keyword evidence="2" id="KW-0472">Membrane</keyword>